<name>A0A800N820_CYTFI</name>
<dbReference type="RefSeq" id="WP_159347301.1">
    <property type="nucleotide sequence ID" value="NZ_JBALOT010000012.1"/>
</dbReference>
<evidence type="ECO:0000313" key="2">
    <source>
        <dbReference type="Proteomes" id="UP000465778"/>
    </source>
</evidence>
<gene>
    <name evidence="1" type="ORF">KIS1582_5009</name>
</gene>
<evidence type="ECO:0000313" key="1">
    <source>
        <dbReference type="EMBL" id="KAF0821287.1"/>
    </source>
</evidence>
<reference evidence="1 2" key="1">
    <citation type="journal article" date="2020" name="G3 (Bethesda)">
        <title>Whole Genome Sequencing and Comparative Genomics of Two Nematicidal Bacillus Strains Reveals a Wide Range of Possible Virulence Factors.</title>
        <authorList>
            <person name="Susic N."/>
            <person name="Janezic S."/>
            <person name="Rupnik M."/>
            <person name="Geric Stare B."/>
        </authorList>
    </citation>
    <scope>NUCLEOTIDE SEQUENCE [LARGE SCALE GENOMIC DNA]</scope>
    <source>
        <strain evidence="1 2">I-1582</strain>
    </source>
</reference>
<organism evidence="1 2">
    <name type="scientific">Cytobacillus firmus</name>
    <name type="common">Bacillus firmus</name>
    <dbReference type="NCBI Taxonomy" id="1399"/>
    <lineage>
        <taxon>Bacteria</taxon>
        <taxon>Bacillati</taxon>
        <taxon>Bacillota</taxon>
        <taxon>Bacilli</taxon>
        <taxon>Bacillales</taxon>
        <taxon>Bacillaceae</taxon>
        <taxon>Cytobacillus</taxon>
    </lineage>
</organism>
<comment type="caution">
    <text evidence="1">The sequence shown here is derived from an EMBL/GenBank/DDBJ whole genome shotgun (WGS) entry which is preliminary data.</text>
</comment>
<proteinExistence type="predicted"/>
<sequence>MICECGGVLNVIRIEEYPKDVRDKINYKRLCDVECLKCGSVKYSQPYDWGNTLNPVRKINGTNK</sequence>
<dbReference type="EMBL" id="VDEM01000128">
    <property type="protein sequence ID" value="KAF0821287.1"/>
    <property type="molecule type" value="Genomic_DNA"/>
</dbReference>
<dbReference type="AlphaFoldDB" id="A0A800N820"/>
<protein>
    <submittedName>
        <fullName evidence="1">Uncharacterized protein</fullName>
    </submittedName>
</protein>
<accession>A0A800N820</accession>
<dbReference type="OrthoDB" id="2889763at2"/>
<dbReference type="Proteomes" id="UP000465778">
    <property type="component" value="Unassembled WGS sequence"/>
</dbReference>